<proteinExistence type="predicted"/>
<dbReference type="PRINTS" id="PR00412">
    <property type="entry name" value="EPOXHYDRLASE"/>
</dbReference>
<evidence type="ECO:0000259" key="2">
    <source>
        <dbReference type="Pfam" id="PF00561"/>
    </source>
</evidence>
<dbReference type="Pfam" id="PF00561">
    <property type="entry name" value="Abhydrolase_1"/>
    <property type="match status" value="1"/>
</dbReference>
<evidence type="ECO:0000256" key="1">
    <source>
        <dbReference type="ARBA" id="ARBA00022801"/>
    </source>
</evidence>
<dbReference type="PRINTS" id="PR00111">
    <property type="entry name" value="ABHYDROLASE"/>
</dbReference>
<reference evidence="3 4" key="1">
    <citation type="submission" date="2021-02" db="EMBL/GenBank/DDBJ databases">
        <title>De Novo genome assembly of isolated myxobacteria.</title>
        <authorList>
            <person name="Stevens D.C."/>
        </authorList>
    </citation>
    <scope>NUCLEOTIDE SEQUENCE [LARGE SCALE GENOMIC DNA]</scope>
    <source>
        <strain evidence="3 4">SCHIC003</strain>
    </source>
</reference>
<evidence type="ECO:0000313" key="4">
    <source>
        <dbReference type="Proteomes" id="UP000663090"/>
    </source>
</evidence>
<sequence length="330" mass="35779">MSSMHRREFLGFTTTALAATALAGCMPRAVSGAGASSEGGTLNAEAYHSSRKYLDSRFGRIAYIERGTGEAALFLHGFPLNSFQWRGAIERLSPYRRCVAPDFMGLGFTEVAEGQSYAPDEQVKMLVELMDRLSIKSADVIANDSGGAIAQLLVTRHPERVRTLLLTNCDVESECPPPAVLPVIELARTGAYVDAWLAPWLADKALARSDKGIGAMCFSNPANPTDEAIEYYFGPLVRSPRGKAQAHAYTLALEANSLAGIGPELQKCKVPTRIIWGTGDTIFSQSSADYLDQTLGASRGIRRIPGAKLFFPEEYPDLIAEEARQLWGIG</sequence>
<gene>
    <name evidence="3" type="ORF">JY572_29810</name>
</gene>
<keyword evidence="4" id="KW-1185">Reference proteome</keyword>
<protein>
    <submittedName>
        <fullName evidence="3">Alpha/beta hydrolase</fullName>
    </submittedName>
</protein>
<dbReference type="GO" id="GO:0016787">
    <property type="term" value="F:hydrolase activity"/>
    <property type="evidence" value="ECO:0007669"/>
    <property type="project" value="UniProtKB-KW"/>
</dbReference>
<dbReference type="InterPro" id="IPR029058">
    <property type="entry name" value="AB_hydrolase_fold"/>
</dbReference>
<dbReference type="RefSeq" id="WP_206714256.1">
    <property type="nucleotide sequence ID" value="NZ_CP071091.1"/>
</dbReference>
<dbReference type="InterPro" id="IPR006311">
    <property type="entry name" value="TAT_signal"/>
</dbReference>
<keyword evidence="1 3" id="KW-0378">Hydrolase</keyword>
<feature type="domain" description="AB hydrolase-1" evidence="2">
    <location>
        <begin position="73"/>
        <end position="313"/>
    </location>
</feature>
<dbReference type="PROSITE" id="PS51257">
    <property type="entry name" value="PROKAR_LIPOPROTEIN"/>
    <property type="match status" value="1"/>
</dbReference>
<evidence type="ECO:0000313" key="3">
    <source>
        <dbReference type="EMBL" id="QSQ12531.1"/>
    </source>
</evidence>
<dbReference type="Gene3D" id="3.40.50.1820">
    <property type="entry name" value="alpha/beta hydrolase"/>
    <property type="match status" value="1"/>
</dbReference>
<dbReference type="EMBL" id="CP071091">
    <property type="protein sequence ID" value="QSQ12531.1"/>
    <property type="molecule type" value="Genomic_DNA"/>
</dbReference>
<dbReference type="InterPro" id="IPR000073">
    <property type="entry name" value="AB_hydrolase_1"/>
</dbReference>
<dbReference type="PANTHER" id="PTHR43329">
    <property type="entry name" value="EPOXIDE HYDROLASE"/>
    <property type="match status" value="1"/>
</dbReference>
<dbReference type="SUPFAM" id="SSF53474">
    <property type="entry name" value="alpha/beta-Hydrolases"/>
    <property type="match status" value="1"/>
</dbReference>
<dbReference type="PROSITE" id="PS51318">
    <property type="entry name" value="TAT"/>
    <property type="match status" value="1"/>
</dbReference>
<organism evidence="3 4">
    <name type="scientific">Myxococcus landrumensis</name>
    <dbReference type="NCBI Taxonomy" id="2813577"/>
    <lineage>
        <taxon>Bacteria</taxon>
        <taxon>Pseudomonadati</taxon>
        <taxon>Myxococcota</taxon>
        <taxon>Myxococcia</taxon>
        <taxon>Myxococcales</taxon>
        <taxon>Cystobacterineae</taxon>
        <taxon>Myxococcaceae</taxon>
        <taxon>Myxococcus</taxon>
    </lineage>
</organism>
<accession>A0ABX7N203</accession>
<name>A0ABX7N203_9BACT</name>
<dbReference type="Proteomes" id="UP000663090">
    <property type="component" value="Chromosome"/>
</dbReference>
<dbReference type="InterPro" id="IPR000639">
    <property type="entry name" value="Epox_hydrolase-like"/>
</dbReference>